<dbReference type="PANTHER" id="PTHR48081">
    <property type="entry name" value="AB HYDROLASE SUPERFAMILY PROTEIN C4A8.06C"/>
    <property type="match status" value="1"/>
</dbReference>
<dbReference type="SUPFAM" id="SSF53474">
    <property type="entry name" value="alpha/beta-Hydrolases"/>
    <property type="match status" value="1"/>
</dbReference>
<accession>A0ABR4LWS5</accession>
<dbReference type="Gene3D" id="3.40.50.1820">
    <property type="entry name" value="alpha/beta hydrolase"/>
    <property type="match status" value="1"/>
</dbReference>
<sequence>MAVHPEWAAFQQQNPDLKHDDDQRSERFLSSPAGRPYASRVSTHDTAIPARDNYQIPIRIYTPSGHQSSSSLVIFFHSGGFTAGSLETEDVSCRIMALGAPAVVISVDYRLSPAYKFPVPINDGLDAFHYIANNVADLIPAASTPVNLVLSGTSSGGHLAAIVSQHARGWLAAPGNEKVTANIVLSGVLLRAPVTVNAMDVSLIPPQFRDVHRSWSAQYEGAEASRLSMRYNHDTLGVPESLKTNPEAYPLWGDFSGLPKTYIQICELDILRDDAGCYAQALEEAGVEVRQAFYKGVPHIFWIHSQVLGVAREAQEDCVRGLKWLLGVEDSE</sequence>
<comment type="caution">
    <text evidence="4">The sequence shown here is derived from an EMBL/GenBank/DDBJ whole genome shotgun (WGS) entry which is preliminary data.</text>
</comment>
<dbReference type="EMBL" id="JBFXLQ010000017">
    <property type="protein sequence ID" value="KAL2867838.1"/>
    <property type="molecule type" value="Genomic_DNA"/>
</dbReference>
<evidence type="ECO:0000313" key="5">
    <source>
        <dbReference type="Proteomes" id="UP001610432"/>
    </source>
</evidence>
<dbReference type="GO" id="GO:0016787">
    <property type="term" value="F:hydrolase activity"/>
    <property type="evidence" value="ECO:0007669"/>
    <property type="project" value="UniProtKB-KW"/>
</dbReference>
<keyword evidence="5" id="KW-1185">Reference proteome</keyword>
<keyword evidence="1 4" id="KW-0378">Hydrolase</keyword>
<reference evidence="4 5" key="1">
    <citation type="submission" date="2024-07" db="EMBL/GenBank/DDBJ databases">
        <title>Section-level genome sequencing and comparative genomics of Aspergillus sections Usti and Cavernicolus.</title>
        <authorList>
            <consortium name="Lawrence Berkeley National Laboratory"/>
            <person name="Nybo J.L."/>
            <person name="Vesth T.C."/>
            <person name="Theobald S."/>
            <person name="Frisvad J.C."/>
            <person name="Larsen T.O."/>
            <person name="Kjaerboelling I."/>
            <person name="Rothschild-Mancinelli K."/>
            <person name="Lyhne E.K."/>
            <person name="Kogle M.E."/>
            <person name="Barry K."/>
            <person name="Clum A."/>
            <person name="Na H."/>
            <person name="Ledsgaard L."/>
            <person name="Lin J."/>
            <person name="Lipzen A."/>
            <person name="Kuo A."/>
            <person name="Riley R."/>
            <person name="Mondo S."/>
            <person name="Labutti K."/>
            <person name="Haridas S."/>
            <person name="Pangalinan J."/>
            <person name="Salamov A.A."/>
            <person name="Simmons B.A."/>
            <person name="Magnuson J.K."/>
            <person name="Chen J."/>
            <person name="Drula E."/>
            <person name="Henrissat B."/>
            <person name="Wiebenga A."/>
            <person name="Lubbers R.J."/>
            <person name="Gomes A.C."/>
            <person name="Macurrencykelacurrency M.R."/>
            <person name="Stajich J."/>
            <person name="Grigoriev I.V."/>
            <person name="Mortensen U.H."/>
            <person name="De Vries R.P."/>
            <person name="Baker S.E."/>
            <person name="Andersen M.R."/>
        </authorList>
    </citation>
    <scope>NUCLEOTIDE SEQUENCE [LARGE SCALE GENOMIC DNA]</scope>
    <source>
        <strain evidence="4 5">CBS 449.75</strain>
    </source>
</reference>
<proteinExistence type="predicted"/>
<organism evidence="4 5">
    <name type="scientific">Aspergillus lucknowensis</name>
    <dbReference type="NCBI Taxonomy" id="176173"/>
    <lineage>
        <taxon>Eukaryota</taxon>
        <taxon>Fungi</taxon>
        <taxon>Dikarya</taxon>
        <taxon>Ascomycota</taxon>
        <taxon>Pezizomycotina</taxon>
        <taxon>Eurotiomycetes</taxon>
        <taxon>Eurotiomycetidae</taxon>
        <taxon>Eurotiales</taxon>
        <taxon>Aspergillaceae</taxon>
        <taxon>Aspergillus</taxon>
        <taxon>Aspergillus subgen. Nidulantes</taxon>
    </lineage>
</organism>
<gene>
    <name evidence="4" type="ORF">BJX67DRAFT_77913</name>
</gene>
<dbReference type="Pfam" id="PF07859">
    <property type="entry name" value="Abhydrolase_3"/>
    <property type="match status" value="1"/>
</dbReference>
<evidence type="ECO:0000256" key="1">
    <source>
        <dbReference type="ARBA" id="ARBA00022801"/>
    </source>
</evidence>
<feature type="region of interest" description="Disordered" evidence="2">
    <location>
        <begin position="1"/>
        <end position="44"/>
    </location>
</feature>
<feature type="compositionally biased region" description="Basic and acidic residues" evidence="2">
    <location>
        <begin position="16"/>
        <end position="27"/>
    </location>
</feature>
<dbReference type="PANTHER" id="PTHR48081:SF8">
    <property type="entry name" value="ALPHA_BETA HYDROLASE FOLD-3 DOMAIN-CONTAINING PROTEIN-RELATED"/>
    <property type="match status" value="1"/>
</dbReference>
<dbReference type="RefSeq" id="XP_070886817.1">
    <property type="nucleotide sequence ID" value="XM_071035446.1"/>
</dbReference>
<dbReference type="InterPro" id="IPR050300">
    <property type="entry name" value="GDXG_lipolytic_enzyme"/>
</dbReference>
<evidence type="ECO:0000259" key="3">
    <source>
        <dbReference type="Pfam" id="PF07859"/>
    </source>
</evidence>
<dbReference type="InterPro" id="IPR029058">
    <property type="entry name" value="AB_hydrolase_fold"/>
</dbReference>
<dbReference type="Proteomes" id="UP001610432">
    <property type="component" value="Unassembled WGS sequence"/>
</dbReference>
<dbReference type="InterPro" id="IPR013094">
    <property type="entry name" value="AB_hydrolase_3"/>
</dbReference>
<name>A0ABR4LWS5_9EURO</name>
<dbReference type="GeneID" id="98150518"/>
<evidence type="ECO:0000313" key="4">
    <source>
        <dbReference type="EMBL" id="KAL2867838.1"/>
    </source>
</evidence>
<evidence type="ECO:0000256" key="2">
    <source>
        <dbReference type="SAM" id="MobiDB-lite"/>
    </source>
</evidence>
<protein>
    <submittedName>
        <fullName evidence="4">Alpha/Beta hydrolase protein</fullName>
    </submittedName>
</protein>
<feature type="domain" description="Alpha/beta hydrolase fold-3" evidence="3">
    <location>
        <begin position="73"/>
        <end position="302"/>
    </location>
</feature>